<evidence type="ECO:0000256" key="7">
    <source>
        <dbReference type="PIRNR" id="PIRNR001488"/>
    </source>
</evidence>
<dbReference type="Pfam" id="PF01323">
    <property type="entry name" value="DSBA"/>
    <property type="match status" value="1"/>
</dbReference>
<name>A0A8I2B4B9_PLESH</name>
<dbReference type="InterPro" id="IPR050824">
    <property type="entry name" value="Thiol_disulfide_DsbA"/>
</dbReference>
<evidence type="ECO:0000256" key="2">
    <source>
        <dbReference type="ARBA" id="ARBA00005791"/>
    </source>
</evidence>
<evidence type="ECO:0000256" key="9">
    <source>
        <dbReference type="SAM" id="SignalP"/>
    </source>
</evidence>
<gene>
    <name evidence="11" type="ORF">J2R62_04030</name>
</gene>
<evidence type="ECO:0000256" key="6">
    <source>
        <dbReference type="ARBA" id="ARBA00023284"/>
    </source>
</evidence>
<comment type="similarity">
    <text evidence="2">Belongs to the thioredoxin family. DsbA subfamily.</text>
</comment>
<dbReference type="InterPro" id="IPR023205">
    <property type="entry name" value="DsbA/DsbL"/>
</dbReference>
<evidence type="ECO:0000313" key="12">
    <source>
        <dbReference type="Proteomes" id="UP000664658"/>
    </source>
</evidence>
<dbReference type="GO" id="GO:0042597">
    <property type="term" value="C:periplasmic space"/>
    <property type="evidence" value="ECO:0007669"/>
    <property type="project" value="UniProtKB-SubCell"/>
</dbReference>
<evidence type="ECO:0000256" key="4">
    <source>
        <dbReference type="ARBA" id="ARBA00022764"/>
    </source>
</evidence>
<evidence type="ECO:0000259" key="10">
    <source>
        <dbReference type="PROSITE" id="PS51352"/>
    </source>
</evidence>
<comment type="subcellular location">
    <subcellularLocation>
        <location evidence="1 7">Periplasm</location>
    </subcellularLocation>
</comment>
<dbReference type="EMBL" id="JAFNAA010000003">
    <property type="protein sequence ID" value="MBO1107398.1"/>
    <property type="molecule type" value="Genomic_DNA"/>
</dbReference>
<dbReference type="InterPro" id="IPR013766">
    <property type="entry name" value="Thioredoxin_domain"/>
</dbReference>
<feature type="domain" description="Thioredoxin" evidence="10">
    <location>
        <begin position="10"/>
        <end position="155"/>
    </location>
</feature>
<evidence type="ECO:0000313" key="11">
    <source>
        <dbReference type="EMBL" id="MBO1107398.1"/>
    </source>
</evidence>
<dbReference type="PROSITE" id="PS51352">
    <property type="entry name" value="THIOREDOXIN_2"/>
    <property type="match status" value="1"/>
</dbReference>
<dbReference type="SUPFAM" id="SSF52833">
    <property type="entry name" value="Thioredoxin-like"/>
    <property type="match status" value="1"/>
</dbReference>
<dbReference type="GO" id="GO:0016491">
    <property type="term" value="F:oxidoreductase activity"/>
    <property type="evidence" value="ECO:0007669"/>
    <property type="project" value="InterPro"/>
</dbReference>
<comment type="caution">
    <text evidence="11">The sequence shown here is derived from an EMBL/GenBank/DDBJ whole genome shotgun (WGS) entry which is preliminary data.</text>
</comment>
<dbReference type="AlphaFoldDB" id="A0A8I2B4B9"/>
<dbReference type="InterPro" id="IPR001853">
    <property type="entry name" value="DSBA-like_thioredoxin_dom"/>
</dbReference>
<feature type="chain" id="PRO_5034637954" description="Thiol:disulfide interchange protein" evidence="9">
    <location>
        <begin position="26"/>
        <end position="215"/>
    </location>
</feature>
<reference evidence="11" key="1">
    <citation type="submission" date="2021-03" db="EMBL/GenBank/DDBJ databases">
        <title>Plesiomonas shigelloides zfcc0051, isolated from zebrafish feces.</title>
        <authorList>
            <person name="Vanderhoek Z."/>
            <person name="Gaulke C."/>
        </authorList>
    </citation>
    <scope>NUCLEOTIDE SEQUENCE</scope>
    <source>
        <strain evidence="11">Zfcc0051</strain>
    </source>
</reference>
<protein>
    <recommendedName>
        <fullName evidence="7">Thiol:disulfide interchange protein</fullName>
    </recommendedName>
</protein>
<keyword evidence="6" id="KW-0676">Redox-active center</keyword>
<keyword evidence="4 7" id="KW-0574">Periplasm</keyword>
<evidence type="ECO:0000256" key="8">
    <source>
        <dbReference type="PIRSR" id="PIRSR001488-1"/>
    </source>
</evidence>
<keyword evidence="3 9" id="KW-0732">Signal</keyword>
<proteinExistence type="inferred from homology"/>
<evidence type="ECO:0000256" key="5">
    <source>
        <dbReference type="ARBA" id="ARBA00023157"/>
    </source>
</evidence>
<accession>A0A8I2B4B9</accession>
<dbReference type="CDD" id="cd03019">
    <property type="entry name" value="DsbA_DsbA"/>
    <property type="match status" value="1"/>
</dbReference>
<dbReference type="PIRSF" id="PIRSF001488">
    <property type="entry name" value="Tdi_protein"/>
    <property type="match status" value="1"/>
</dbReference>
<feature type="disulfide bond" description="Redox-active" evidence="8">
    <location>
        <begin position="55"/>
        <end position="58"/>
    </location>
</feature>
<evidence type="ECO:0000256" key="1">
    <source>
        <dbReference type="ARBA" id="ARBA00004418"/>
    </source>
</evidence>
<sequence length="215" mass="23686">MKMKVGMLVATLLLAAPAFSPALQAAEFTDGKQYITFDKPATAKPQALEFFSFYCPHCYAFEYDYGLPAKIESALPKDGEFIQYHVDFLGPLGPDLTRAWAVAMALGVEKQIQPVLFNGIQKTRTINSVADIRNAFLQIGVSAQEYDSALNSFMVNALVAKQQQAAQAYELRGVPTVIIDGKYQINMGGLPTDSTEQFIQSYDGVVKFLLQQPRA</sequence>
<dbReference type="PANTHER" id="PTHR35891">
    <property type="entry name" value="THIOL:DISULFIDE INTERCHANGE PROTEIN DSBA"/>
    <property type="match status" value="1"/>
</dbReference>
<organism evidence="11 12">
    <name type="scientific">Plesiomonas shigelloides</name>
    <name type="common">Aeromonas shigelloides</name>
    <dbReference type="NCBI Taxonomy" id="703"/>
    <lineage>
        <taxon>Bacteria</taxon>
        <taxon>Pseudomonadati</taxon>
        <taxon>Pseudomonadota</taxon>
        <taxon>Gammaproteobacteria</taxon>
        <taxon>Enterobacterales</taxon>
        <taxon>Enterobacteriaceae</taxon>
        <taxon>Plesiomonas</taxon>
    </lineage>
</organism>
<evidence type="ECO:0000256" key="3">
    <source>
        <dbReference type="ARBA" id="ARBA00022729"/>
    </source>
</evidence>
<feature type="signal peptide" evidence="9">
    <location>
        <begin position="1"/>
        <end position="25"/>
    </location>
</feature>
<dbReference type="InterPro" id="IPR036249">
    <property type="entry name" value="Thioredoxin-like_sf"/>
</dbReference>
<dbReference type="PANTHER" id="PTHR35891:SF2">
    <property type="entry name" value="THIOL:DISULFIDE INTERCHANGE PROTEIN DSBA"/>
    <property type="match status" value="1"/>
</dbReference>
<dbReference type="Gene3D" id="3.40.30.10">
    <property type="entry name" value="Glutaredoxin"/>
    <property type="match status" value="1"/>
</dbReference>
<keyword evidence="5 7" id="KW-1015">Disulfide bond</keyword>
<dbReference type="Proteomes" id="UP000664658">
    <property type="component" value="Unassembled WGS sequence"/>
</dbReference>